<feature type="transmembrane region" description="Helical" evidence="5">
    <location>
        <begin position="212"/>
        <end position="230"/>
    </location>
</feature>
<dbReference type="VEuPathDB" id="VectorBase:LDEU000900"/>
<evidence type="ECO:0000256" key="3">
    <source>
        <dbReference type="ARBA" id="ARBA00022989"/>
    </source>
</evidence>
<dbReference type="STRING" id="299467.A0A443SUF0"/>
<dbReference type="AlphaFoldDB" id="A0A443SUF0"/>
<dbReference type="Proteomes" id="UP000288716">
    <property type="component" value="Unassembled WGS sequence"/>
</dbReference>
<accession>A0A443SUF0</accession>
<feature type="transmembrane region" description="Helical" evidence="5">
    <location>
        <begin position="296"/>
        <end position="316"/>
    </location>
</feature>
<feature type="transmembrane region" description="Helical" evidence="5">
    <location>
        <begin position="181"/>
        <end position="200"/>
    </location>
</feature>
<dbReference type="GO" id="GO:0016020">
    <property type="term" value="C:membrane"/>
    <property type="evidence" value="ECO:0007669"/>
    <property type="project" value="UniProtKB-SubCell"/>
</dbReference>
<feature type="transmembrane region" description="Helical" evidence="5">
    <location>
        <begin position="139"/>
        <end position="161"/>
    </location>
</feature>
<comment type="caution">
    <text evidence="7">The sequence shown here is derived from an EMBL/GenBank/DDBJ whole genome shotgun (WGS) entry which is preliminary data.</text>
</comment>
<feature type="domain" description="EamA" evidence="6">
    <location>
        <begin position="23"/>
        <end position="154"/>
    </location>
</feature>
<feature type="transmembrane region" description="Helical" evidence="5">
    <location>
        <begin position="273"/>
        <end position="290"/>
    </location>
</feature>
<feature type="transmembrane region" description="Helical" evidence="5">
    <location>
        <begin position="242"/>
        <end position="261"/>
    </location>
</feature>
<evidence type="ECO:0000259" key="6">
    <source>
        <dbReference type="Pfam" id="PF00892"/>
    </source>
</evidence>
<name>A0A443SUF0_9ACAR</name>
<keyword evidence="8" id="KW-1185">Reference proteome</keyword>
<evidence type="ECO:0000256" key="4">
    <source>
        <dbReference type="ARBA" id="ARBA00023136"/>
    </source>
</evidence>
<keyword evidence="4 5" id="KW-0472">Membrane</keyword>
<evidence type="ECO:0000256" key="2">
    <source>
        <dbReference type="ARBA" id="ARBA00022692"/>
    </source>
</evidence>
<organism evidence="7 8">
    <name type="scientific">Leptotrombidium deliense</name>
    <dbReference type="NCBI Taxonomy" id="299467"/>
    <lineage>
        <taxon>Eukaryota</taxon>
        <taxon>Metazoa</taxon>
        <taxon>Ecdysozoa</taxon>
        <taxon>Arthropoda</taxon>
        <taxon>Chelicerata</taxon>
        <taxon>Arachnida</taxon>
        <taxon>Acari</taxon>
        <taxon>Acariformes</taxon>
        <taxon>Trombidiformes</taxon>
        <taxon>Prostigmata</taxon>
        <taxon>Anystina</taxon>
        <taxon>Parasitengona</taxon>
        <taxon>Trombiculoidea</taxon>
        <taxon>Trombiculidae</taxon>
        <taxon>Leptotrombidium</taxon>
    </lineage>
</organism>
<dbReference type="PANTHER" id="PTHR22911:SF6">
    <property type="entry name" value="SOLUTE CARRIER FAMILY 35 MEMBER G1"/>
    <property type="match status" value="1"/>
</dbReference>
<proteinExistence type="predicted"/>
<gene>
    <name evidence="7" type="ORF">B4U80_05921</name>
</gene>
<protein>
    <submittedName>
        <fullName evidence="7">Solute carrier family 35 member G1-like protein</fullName>
    </submittedName>
</protein>
<sequence>METKNESNKDIGCCKRIERIPFIGYIAIIISAMFFAFLGVAVNILEKDIHPIQTLFVSYFLVGYLSFAFVIFADLSLKPFPGEAKYLIGRCIVGALTSFASYQSITILKLGDATAIIQSAPVYISIIAFIFLGEPCGVVLIVLIIMNFIGVLLIAKPSFIFSRSNNSTVSEQNGTEDSSSFGLVLANAAALGTAIHTILLRKLKETPISVTIFWTSIAVLLLAAAYLAFINQFKVPLIAKPYLFILIATVCILVAQGLQTLALRVEKAGPISLVRQVQVVFAFIDQVVILGDEVEFTSIVGAMIIVLTDCFSYGRIQGIVAAMRMKTVKMIAKEVFRRI</sequence>
<dbReference type="SUPFAM" id="SSF103481">
    <property type="entry name" value="Multidrug resistance efflux transporter EmrE"/>
    <property type="match status" value="2"/>
</dbReference>
<evidence type="ECO:0000256" key="5">
    <source>
        <dbReference type="SAM" id="Phobius"/>
    </source>
</evidence>
<keyword evidence="2 5" id="KW-0812">Transmembrane</keyword>
<evidence type="ECO:0000313" key="8">
    <source>
        <dbReference type="Proteomes" id="UP000288716"/>
    </source>
</evidence>
<dbReference type="EMBL" id="NCKV01000261">
    <property type="protein sequence ID" value="RWS31139.1"/>
    <property type="molecule type" value="Genomic_DNA"/>
</dbReference>
<dbReference type="Pfam" id="PF00892">
    <property type="entry name" value="EamA"/>
    <property type="match status" value="2"/>
</dbReference>
<dbReference type="InterPro" id="IPR037185">
    <property type="entry name" value="EmrE-like"/>
</dbReference>
<feature type="transmembrane region" description="Helical" evidence="5">
    <location>
        <begin position="20"/>
        <end position="44"/>
    </location>
</feature>
<evidence type="ECO:0000256" key="1">
    <source>
        <dbReference type="ARBA" id="ARBA00004141"/>
    </source>
</evidence>
<feature type="transmembrane region" description="Helical" evidence="5">
    <location>
        <begin position="56"/>
        <end position="75"/>
    </location>
</feature>
<dbReference type="PANTHER" id="PTHR22911">
    <property type="entry name" value="ACYL-MALONYL CONDENSING ENZYME-RELATED"/>
    <property type="match status" value="1"/>
</dbReference>
<keyword evidence="3 5" id="KW-1133">Transmembrane helix</keyword>
<feature type="transmembrane region" description="Helical" evidence="5">
    <location>
        <begin position="87"/>
        <end position="107"/>
    </location>
</feature>
<feature type="domain" description="EamA" evidence="6">
    <location>
        <begin position="181"/>
        <end position="307"/>
    </location>
</feature>
<reference evidence="7 8" key="1">
    <citation type="journal article" date="2018" name="Gigascience">
        <title>Genomes of trombidid mites reveal novel predicted allergens and laterally-transferred genes associated with secondary metabolism.</title>
        <authorList>
            <person name="Dong X."/>
            <person name="Chaisiri K."/>
            <person name="Xia D."/>
            <person name="Armstrong S.D."/>
            <person name="Fang Y."/>
            <person name="Donnelly M.J."/>
            <person name="Kadowaki T."/>
            <person name="McGarry J.W."/>
            <person name="Darby A.C."/>
            <person name="Makepeace B.L."/>
        </authorList>
    </citation>
    <scope>NUCLEOTIDE SEQUENCE [LARGE SCALE GENOMIC DNA]</scope>
    <source>
        <strain evidence="7">UoL-UT</strain>
    </source>
</reference>
<comment type="subcellular location">
    <subcellularLocation>
        <location evidence="1">Membrane</location>
        <topology evidence="1">Multi-pass membrane protein</topology>
    </subcellularLocation>
</comment>
<evidence type="ECO:0000313" key="7">
    <source>
        <dbReference type="EMBL" id="RWS31139.1"/>
    </source>
</evidence>
<dbReference type="InterPro" id="IPR000620">
    <property type="entry name" value="EamA_dom"/>
</dbReference>
<feature type="transmembrane region" description="Helical" evidence="5">
    <location>
        <begin position="113"/>
        <end position="132"/>
    </location>
</feature>
<dbReference type="OrthoDB" id="306876at2759"/>